<keyword evidence="11 13" id="KW-0472">Membrane</keyword>
<gene>
    <name evidence="15" type="ORF">K470DRAFT_260934</name>
</gene>
<evidence type="ECO:0000256" key="12">
    <source>
        <dbReference type="ARBA" id="ARBA00025399"/>
    </source>
</evidence>
<evidence type="ECO:0000256" key="3">
    <source>
        <dbReference type="ARBA" id="ARBA00011071"/>
    </source>
</evidence>
<dbReference type="GO" id="GO:0005789">
    <property type="term" value="C:endoplasmic reticulum membrane"/>
    <property type="evidence" value="ECO:0007669"/>
    <property type="project" value="UniProtKB-SubCell"/>
</dbReference>
<dbReference type="GO" id="GO:0051751">
    <property type="term" value="F:alpha-1,4-mannosyltransferase activity"/>
    <property type="evidence" value="ECO:0007669"/>
    <property type="project" value="InterPro"/>
</dbReference>
<dbReference type="GO" id="GO:0006506">
    <property type="term" value="P:GPI anchor biosynthetic process"/>
    <property type="evidence" value="ECO:0007669"/>
    <property type="project" value="UniProtKB-UniPathway"/>
</dbReference>
<dbReference type="PANTHER" id="PTHR12886">
    <property type="entry name" value="PIG-M MANNOSYLTRANSFERASE"/>
    <property type="match status" value="1"/>
</dbReference>
<evidence type="ECO:0000256" key="5">
    <source>
        <dbReference type="ARBA" id="ARBA00022502"/>
    </source>
</evidence>
<evidence type="ECO:0000256" key="11">
    <source>
        <dbReference type="ARBA" id="ARBA00023136"/>
    </source>
</evidence>
<comment type="subcellular location">
    <subcellularLocation>
        <location evidence="1 13">Endoplasmic reticulum membrane</location>
        <topology evidence="1 13">Multi-pass membrane protein</topology>
    </subcellularLocation>
</comment>
<name>A0A6A7BPT5_9PEZI</name>
<evidence type="ECO:0000256" key="14">
    <source>
        <dbReference type="SAM" id="SignalP"/>
    </source>
</evidence>
<dbReference type="Pfam" id="PF05007">
    <property type="entry name" value="Mannosyl_trans"/>
    <property type="match status" value="1"/>
</dbReference>
<reference evidence="15" key="1">
    <citation type="journal article" date="2020" name="Stud. Mycol.">
        <title>101 Dothideomycetes genomes: a test case for predicting lifestyles and emergence of pathogens.</title>
        <authorList>
            <person name="Haridas S."/>
            <person name="Albert R."/>
            <person name="Binder M."/>
            <person name="Bloem J."/>
            <person name="Labutti K."/>
            <person name="Salamov A."/>
            <person name="Andreopoulos B."/>
            <person name="Baker S."/>
            <person name="Barry K."/>
            <person name="Bills G."/>
            <person name="Bluhm B."/>
            <person name="Cannon C."/>
            <person name="Castanera R."/>
            <person name="Culley D."/>
            <person name="Daum C."/>
            <person name="Ezra D."/>
            <person name="Gonzalez J."/>
            <person name="Henrissat B."/>
            <person name="Kuo A."/>
            <person name="Liang C."/>
            <person name="Lipzen A."/>
            <person name="Lutzoni F."/>
            <person name="Magnuson J."/>
            <person name="Mondo S."/>
            <person name="Nolan M."/>
            <person name="Ohm R."/>
            <person name="Pangilinan J."/>
            <person name="Park H.-J."/>
            <person name="Ramirez L."/>
            <person name="Alfaro M."/>
            <person name="Sun H."/>
            <person name="Tritt A."/>
            <person name="Yoshinaga Y."/>
            <person name="Zwiers L.-H."/>
            <person name="Turgeon B."/>
            <person name="Goodwin S."/>
            <person name="Spatafora J."/>
            <person name="Crous P."/>
            <person name="Grigoriev I."/>
        </authorList>
    </citation>
    <scope>NUCLEOTIDE SEQUENCE</scope>
    <source>
        <strain evidence="15">CBS 480.64</strain>
    </source>
</reference>
<keyword evidence="6 13" id="KW-0328">Glycosyltransferase</keyword>
<comment type="pathway">
    <text evidence="2 13">Glycolipid biosynthesis; glycosylphosphatidylinositol-anchor biosynthesis.</text>
</comment>
<dbReference type="AlphaFoldDB" id="A0A6A7BPT5"/>
<comment type="function">
    <text evidence="12 13">Mannosyltransferase involved in glycosylphosphatidylinositol-anchor biosynthesis. Transfers the first alpha-1,4-mannose to GlcN-acyl-PI during GPI precursor assembly. Required for cell wall integrity.</text>
</comment>
<keyword evidence="14" id="KW-0732">Signal</keyword>
<feature type="transmembrane region" description="Helical" evidence="13">
    <location>
        <begin position="331"/>
        <end position="348"/>
    </location>
</feature>
<dbReference type="InterPro" id="IPR007704">
    <property type="entry name" value="PIG-M"/>
</dbReference>
<dbReference type="GO" id="GO:1990529">
    <property type="term" value="C:glycosylphosphatidylinositol-mannosyltransferase I complex"/>
    <property type="evidence" value="ECO:0007669"/>
    <property type="project" value="TreeGrafter"/>
</dbReference>
<evidence type="ECO:0000313" key="16">
    <source>
        <dbReference type="Proteomes" id="UP000799421"/>
    </source>
</evidence>
<feature type="transmembrane region" description="Helical" evidence="13">
    <location>
        <begin position="264"/>
        <end position="282"/>
    </location>
</feature>
<feature type="transmembrane region" description="Helical" evidence="13">
    <location>
        <begin position="360"/>
        <end position="383"/>
    </location>
</feature>
<keyword evidence="8 13" id="KW-0812">Transmembrane</keyword>
<keyword evidence="10 13" id="KW-1133">Transmembrane helix</keyword>
<keyword evidence="5 13" id="KW-0337">GPI-anchor biosynthesis</keyword>
<evidence type="ECO:0000256" key="1">
    <source>
        <dbReference type="ARBA" id="ARBA00004477"/>
    </source>
</evidence>
<protein>
    <recommendedName>
        <fullName evidence="4 13">GPI mannosyltransferase 1</fullName>
        <ecNumber evidence="13">2.4.1.-</ecNumber>
    </recommendedName>
    <alternativeName>
        <fullName evidence="13">GPI mannosyltransferase I</fullName>
    </alternativeName>
</protein>
<feature type="transmembrane region" description="Helical" evidence="13">
    <location>
        <begin position="155"/>
        <end position="179"/>
    </location>
</feature>
<keyword evidence="9 13" id="KW-0256">Endoplasmic reticulum</keyword>
<evidence type="ECO:0000313" key="15">
    <source>
        <dbReference type="EMBL" id="KAF2857323.1"/>
    </source>
</evidence>
<feature type="signal peptide" evidence="14">
    <location>
        <begin position="1"/>
        <end position="24"/>
    </location>
</feature>
<comment type="similarity">
    <text evidence="3 13">Belongs to the PIGM family.</text>
</comment>
<organism evidence="15 16">
    <name type="scientific">Piedraia hortae CBS 480.64</name>
    <dbReference type="NCBI Taxonomy" id="1314780"/>
    <lineage>
        <taxon>Eukaryota</taxon>
        <taxon>Fungi</taxon>
        <taxon>Dikarya</taxon>
        <taxon>Ascomycota</taxon>
        <taxon>Pezizomycotina</taxon>
        <taxon>Dothideomycetes</taxon>
        <taxon>Dothideomycetidae</taxon>
        <taxon>Capnodiales</taxon>
        <taxon>Piedraiaceae</taxon>
        <taxon>Piedraia</taxon>
    </lineage>
</organism>
<evidence type="ECO:0000256" key="2">
    <source>
        <dbReference type="ARBA" id="ARBA00004687"/>
    </source>
</evidence>
<feature type="transmembrane region" description="Helical" evidence="13">
    <location>
        <begin position="77"/>
        <end position="101"/>
    </location>
</feature>
<dbReference type="Proteomes" id="UP000799421">
    <property type="component" value="Unassembled WGS sequence"/>
</dbReference>
<dbReference type="UniPathway" id="UPA00196"/>
<feature type="transmembrane region" description="Helical" evidence="13">
    <location>
        <begin position="294"/>
        <end position="319"/>
    </location>
</feature>
<dbReference type="OrthoDB" id="1741594at2759"/>
<evidence type="ECO:0000256" key="10">
    <source>
        <dbReference type="ARBA" id="ARBA00022989"/>
    </source>
</evidence>
<evidence type="ECO:0000256" key="9">
    <source>
        <dbReference type="ARBA" id="ARBA00022824"/>
    </source>
</evidence>
<feature type="transmembrane region" description="Helical" evidence="13">
    <location>
        <begin position="131"/>
        <end position="149"/>
    </location>
</feature>
<dbReference type="PANTHER" id="PTHR12886:SF0">
    <property type="entry name" value="GPI MANNOSYLTRANSFERASE 1"/>
    <property type="match status" value="1"/>
</dbReference>
<proteinExistence type="inferred from homology"/>
<evidence type="ECO:0000256" key="8">
    <source>
        <dbReference type="ARBA" id="ARBA00022692"/>
    </source>
</evidence>
<sequence length="392" mass="44038">MPLLRPAVVIPLSALFRIALLCYGQWQDAHSPLKYTDVDYYVFTDAARYVFRGASPYQRSTYRYTPLVAWLLYPTNYVFTFGKCLFAAADMATGLGIYALLRQRGYDQAKSTRYASVWLLNPMVANISTRGSAESILSLIVIALLWAAIRRRVVLAAVLLGLATHMKIYPFIYAFAILWHWNASSQGFLNQVFNRTNVKFAVISLATFSALNLSLLPYGMQAVEHTFLYHLKRLDHRHNFSVWNTLLHWDSAYGDGSGSLVPKLAFLPQLLLAVVIVPMAIARKDLESTMLAQTVAFVTFNKVATSQYFVWYLVFLPLYLPRSVLVKRPTVGLAALFAWVCTQAAWLYKAFQLEFLGKSTFYSVGLAGGAFFITNCIILATVMTDVDVGNCV</sequence>
<evidence type="ECO:0000256" key="6">
    <source>
        <dbReference type="ARBA" id="ARBA00022676"/>
    </source>
</evidence>
<keyword evidence="16" id="KW-1185">Reference proteome</keyword>
<dbReference type="EMBL" id="MU006050">
    <property type="protein sequence ID" value="KAF2857323.1"/>
    <property type="molecule type" value="Genomic_DNA"/>
</dbReference>
<evidence type="ECO:0000256" key="4">
    <source>
        <dbReference type="ARBA" id="ARBA00013797"/>
    </source>
</evidence>
<dbReference type="GO" id="GO:0004376">
    <property type="term" value="F:GPI mannosyltransferase activity"/>
    <property type="evidence" value="ECO:0007669"/>
    <property type="project" value="InterPro"/>
</dbReference>
<feature type="chain" id="PRO_5025649676" description="GPI mannosyltransferase 1" evidence="14">
    <location>
        <begin position="25"/>
        <end position="392"/>
    </location>
</feature>
<evidence type="ECO:0000256" key="13">
    <source>
        <dbReference type="RuleBase" id="RU365064"/>
    </source>
</evidence>
<keyword evidence="7 13" id="KW-0808">Transferase</keyword>
<accession>A0A6A7BPT5</accession>
<dbReference type="EC" id="2.4.1.-" evidence="13"/>
<evidence type="ECO:0000256" key="7">
    <source>
        <dbReference type="ARBA" id="ARBA00022679"/>
    </source>
</evidence>